<evidence type="ECO:0000313" key="2">
    <source>
        <dbReference type="Proteomes" id="UP000523614"/>
    </source>
</evidence>
<proteinExistence type="predicted"/>
<feature type="non-terminal residue" evidence="1">
    <location>
        <position position="1"/>
    </location>
</feature>
<protein>
    <submittedName>
        <fullName evidence="1">Cell wall-binding repeat-containing protein</fullName>
    </submittedName>
</protein>
<comment type="caution">
    <text evidence="1">The sequence shown here is derived from an EMBL/GenBank/DDBJ whole genome shotgun (WGS) entry which is preliminary data.</text>
</comment>
<dbReference type="AlphaFoldDB" id="A0A847H9N9"/>
<organism evidence="1 2">
    <name type="scientific">Corynebacterium marinum</name>
    <dbReference type="NCBI Taxonomy" id="349751"/>
    <lineage>
        <taxon>Bacteria</taxon>
        <taxon>Bacillati</taxon>
        <taxon>Actinomycetota</taxon>
        <taxon>Actinomycetes</taxon>
        <taxon>Mycobacteriales</taxon>
        <taxon>Corynebacteriaceae</taxon>
        <taxon>Corynebacterium</taxon>
    </lineage>
</organism>
<reference evidence="1 2" key="1">
    <citation type="journal article" date="2020" name="Biotechnol. Biofuels">
        <title>New insights from the biogas microbiome by comprehensive genome-resolved metagenomics of nearly 1600 species originating from multiple anaerobic digesters.</title>
        <authorList>
            <person name="Campanaro S."/>
            <person name="Treu L."/>
            <person name="Rodriguez-R L.M."/>
            <person name="Kovalovszki A."/>
            <person name="Ziels R.M."/>
            <person name="Maus I."/>
            <person name="Zhu X."/>
            <person name="Kougias P.G."/>
            <person name="Basile A."/>
            <person name="Luo G."/>
            <person name="Schluter A."/>
            <person name="Konstantinidis K.T."/>
            <person name="Angelidaki I."/>
        </authorList>
    </citation>
    <scope>NUCLEOTIDE SEQUENCE [LARGE SCALE GENOMIC DNA]</scope>
    <source>
        <strain evidence="1">AS06rmzACSIP_235</strain>
    </source>
</reference>
<sequence length="94" mass="11163">NDLPQKGLIVHQFQMQMLRDREQINTDHPELAFILHADGHGVAEEKFATWDAVRQGLDEDWFMAWKNFIDEDKPTFTPEQTYGIEPRPWFVSYQ</sequence>
<evidence type="ECO:0000313" key="1">
    <source>
        <dbReference type="EMBL" id="NLF90531.1"/>
    </source>
</evidence>
<accession>A0A847H9N9</accession>
<gene>
    <name evidence="1" type="ORF">GX570_04190</name>
</gene>
<dbReference type="Proteomes" id="UP000523614">
    <property type="component" value="Unassembled WGS sequence"/>
</dbReference>
<name>A0A847H9N9_9CORY</name>
<dbReference type="EMBL" id="JAAYYP010000138">
    <property type="protein sequence ID" value="NLF90531.1"/>
    <property type="molecule type" value="Genomic_DNA"/>
</dbReference>